<dbReference type="PANTHER" id="PTHR30181:SF2">
    <property type="entry name" value="PTS SYSTEM MANNITOL-SPECIFIC EIICBA COMPONENT"/>
    <property type="match status" value="1"/>
</dbReference>
<evidence type="ECO:0000256" key="3">
    <source>
        <dbReference type="ARBA" id="ARBA00022448"/>
    </source>
</evidence>
<keyword evidence="11 13" id="KW-0472">Membrane</keyword>
<evidence type="ECO:0000256" key="4">
    <source>
        <dbReference type="ARBA" id="ARBA00022475"/>
    </source>
</evidence>
<evidence type="ECO:0000256" key="11">
    <source>
        <dbReference type="ARBA" id="ARBA00023136"/>
    </source>
</evidence>
<accession>A8LVB1</accession>
<dbReference type="InterPro" id="IPR003352">
    <property type="entry name" value="PTS_EIIC"/>
</dbReference>
<dbReference type="InterPro" id="IPR050893">
    <property type="entry name" value="Sugar_PTS"/>
</dbReference>
<feature type="domain" description="PTS EIIC type-2" evidence="14">
    <location>
        <begin position="22"/>
        <end position="350"/>
    </location>
</feature>
<organism evidence="15">
    <name type="scientific">Salinispora arenicola (strain CNS-205)</name>
    <dbReference type="NCBI Taxonomy" id="391037"/>
    <lineage>
        <taxon>Bacteria</taxon>
        <taxon>Bacillati</taxon>
        <taxon>Actinomycetota</taxon>
        <taxon>Actinomycetes</taxon>
        <taxon>Micromonosporales</taxon>
        <taxon>Micromonosporaceae</taxon>
        <taxon>Salinispora</taxon>
    </lineage>
</organism>
<name>A8LVB1_SALAI</name>
<feature type="transmembrane region" description="Helical" evidence="13">
    <location>
        <begin position="144"/>
        <end position="165"/>
    </location>
</feature>
<dbReference type="OrthoDB" id="9814222at2"/>
<keyword evidence="9 13" id="KW-0812">Transmembrane</keyword>
<feature type="transmembrane region" description="Helical" evidence="13">
    <location>
        <begin position="323"/>
        <end position="345"/>
    </location>
</feature>
<dbReference type="GO" id="GO:0009401">
    <property type="term" value="P:phosphoenolpyruvate-dependent sugar phosphotransferase system"/>
    <property type="evidence" value="ECO:0007669"/>
    <property type="project" value="UniProtKB-KW"/>
</dbReference>
<dbReference type="GO" id="GO:0090563">
    <property type="term" value="F:protein-phosphocysteine-sugar phosphotransferase activity"/>
    <property type="evidence" value="ECO:0007669"/>
    <property type="project" value="TreeGrafter"/>
</dbReference>
<dbReference type="STRING" id="391037.Sare_4849"/>
<dbReference type="PANTHER" id="PTHR30181">
    <property type="entry name" value="MANNITOL PERMEASE IIC COMPONENT"/>
    <property type="match status" value="1"/>
</dbReference>
<dbReference type="AlphaFoldDB" id="A8LVB1"/>
<keyword evidence="8" id="KW-0598">Phosphotransferase system</keyword>
<keyword evidence="10 13" id="KW-1133">Transmembrane helix</keyword>
<keyword evidence="4" id="KW-1003">Cell membrane</keyword>
<comment type="subcellular location">
    <subcellularLocation>
        <location evidence="2">Cell membrane</location>
        <topology evidence="2">Multi-pass membrane protein</topology>
    </subcellularLocation>
</comment>
<dbReference type="PATRIC" id="fig|391037.6.peg.4898"/>
<reference evidence="15" key="1">
    <citation type="submission" date="2007-10" db="EMBL/GenBank/DDBJ databases">
        <title>Complete sequence of Salinispora arenicola CNS-205.</title>
        <authorList>
            <consortium name="US DOE Joint Genome Institute"/>
            <person name="Copeland A."/>
            <person name="Lucas S."/>
            <person name="Lapidus A."/>
            <person name="Barry K."/>
            <person name="Glavina del Rio T."/>
            <person name="Dalin E."/>
            <person name="Tice H."/>
            <person name="Pitluck S."/>
            <person name="Foster B."/>
            <person name="Schmutz J."/>
            <person name="Larimer F."/>
            <person name="Land M."/>
            <person name="Hauser L."/>
            <person name="Kyrpides N."/>
            <person name="Ivanova N."/>
            <person name="Jensen P.R."/>
            <person name="Moore B.S."/>
            <person name="Penn K."/>
            <person name="Jenkins C."/>
            <person name="Udwary D."/>
            <person name="Xiang L."/>
            <person name="Gontang E."/>
            <person name="Richardson P."/>
        </authorList>
    </citation>
    <scope>NUCLEOTIDE SEQUENCE [LARGE SCALE GENOMIC DNA]</scope>
    <source>
        <strain evidence="15">CNS-205</strain>
    </source>
</reference>
<dbReference type="KEGG" id="saq:Sare_4849"/>
<evidence type="ECO:0000256" key="6">
    <source>
        <dbReference type="ARBA" id="ARBA00022597"/>
    </source>
</evidence>
<feature type="transmembrane region" description="Helical" evidence="13">
    <location>
        <begin position="59"/>
        <end position="77"/>
    </location>
</feature>
<evidence type="ECO:0000256" key="1">
    <source>
        <dbReference type="ARBA" id="ARBA00002434"/>
    </source>
</evidence>
<comment type="function">
    <text evidence="1">The phosphoenolpyruvate-dependent sugar phosphotransferase system (sugar PTS), a major carbohydrate active transport system, catalyzes the phosphorylation of incoming sugar substrates concomitantly with their translocation across the cell membrane. The enzyme II CmtAB PTS system is involved in D-mannitol transport.</text>
</comment>
<evidence type="ECO:0000256" key="5">
    <source>
        <dbReference type="ARBA" id="ARBA00022553"/>
    </source>
</evidence>
<keyword evidence="7 15" id="KW-0808">Transferase</keyword>
<evidence type="ECO:0000313" key="15">
    <source>
        <dbReference type="EMBL" id="ABW00600.1"/>
    </source>
</evidence>
<dbReference type="eggNOG" id="COG2213">
    <property type="taxonomic scope" value="Bacteria"/>
</dbReference>
<feature type="transmembrane region" description="Helical" evidence="13">
    <location>
        <begin position="224"/>
        <end position="244"/>
    </location>
</feature>
<feature type="transmembrane region" description="Helical" evidence="13">
    <location>
        <begin position="256"/>
        <end position="273"/>
    </location>
</feature>
<proteinExistence type="predicted"/>
<feature type="transmembrane region" description="Helical" evidence="13">
    <location>
        <begin position="25"/>
        <end position="47"/>
    </location>
</feature>
<evidence type="ECO:0000259" key="14">
    <source>
        <dbReference type="PROSITE" id="PS51104"/>
    </source>
</evidence>
<sequence length="406" mass="42078">MTTSNYTPTVQGTGVKATIQRIGGFLAGMVMPNIGAFIAWGLITAVFLEDGGWVPNKDFAALIGPMINVLLPVLIGYTGGRLVYGQRGAVVGSVATIGVVVGFEKPMFLGAMVMAPLAAYLLKRIDGLFQDRIRPGFEMLVDNFTAGILGAGMALLGVWAVGPIVGGLTNLAGDGVDWLVSHHMLGLVSIIVEPAKVLFLNNAINHGVLSPLGVTEAAEAGKSILFMVETNPGPGLGLLLAFFFFGPRSLRPTTPAAMIIQFFGGIHEVYFPYVLMKPRLILAMIAGGAAGVSTFMITGAGLVAGPSPGSIMAYFAVTPKGGWFSMLLGIVIAAAVTFAVAALLLGFGRKAGDEADDAAVTPEEQADREQAELAAAQRRSADNKNLAPASRGSGDDTAPQATAKES</sequence>
<feature type="transmembrane region" description="Helical" evidence="13">
    <location>
        <begin position="280"/>
        <end position="303"/>
    </location>
</feature>
<dbReference type="EMBL" id="CP000850">
    <property type="protein sequence ID" value="ABW00600.1"/>
    <property type="molecule type" value="Genomic_DNA"/>
</dbReference>
<evidence type="ECO:0000256" key="10">
    <source>
        <dbReference type="ARBA" id="ARBA00022989"/>
    </source>
</evidence>
<protein>
    <submittedName>
        <fullName evidence="15">Protein-N(Pi)-phosphohistidine--sugar phosphotransferase</fullName>
        <ecNumber evidence="15">2.7.1.69</ecNumber>
    </submittedName>
</protein>
<evidence type="ECO:0000256" key="7">
    <source>
        <dbReference type="ARBA" id="ARBA00022679"/>
    </source>
</evidence>
<evidence type="ECO:0000256" key="8">
    <source>
        <dbReference type="ARBA" id="ARBA00022683"/>
    </source>
</evidence>
<dbReference type="GO" id="GO:0008982">
    <property type="term" value="F:protein-N(PI)-phosphohistidine-sugar phosphotransferase activity"/>
    <property type="evidence" value="ECO:0007669"/>
    <property type="project" value="InterPro"/>
</dbReference>
<keyword evidence="3" id="KW-0813">Transport</keyword>
<dbReference type="PROSITE" id="PS51104">
    <property type="entry name" value="PTS_EIIC_TYPE_2"/>
    <property type="match status" value="1"/>
</dbReference>
<feature type="region of interest" description="Disordered" evidence="12">
    <location>
        <begin position="355"/>
        <end position="406"/>
    </location>
</feature>
<dbReference type="HOGENOM" id="CLU_028721_2_0_11"/>
<dbReference type="GO" id="GO:0005886">
    <property type="term" value="C:plasma membrane"/>
    <property type="evidence" value="ECO:0007669"/>
    <property type="project" value="UniProtKB-SubCell"/>
</dbReference>
<keyword evidence="6" id="KW-0762">Sugar transport</keyword>
<dbReference type="InterPro" id="IPR013014">
    <property type="entry name" value="PTS_EIIC_2"/>
</dbReference>
<evidence type="ECO:0000256" key="2">
    <source>
        <dbReference type="ARBA" id="ARBA00004651"/>
    </source>
</evidence>
<gene>
    <name evidence="15" type="ordered locus">Sare_4849</name>
</gene>
<dbReference type="Pfam" id="PF02378">
    <property type="entry name" value="PTS_EIIC"/>
    <property type="match status" value="1"/>
</dbReference>
<keyword evidence="5" id="KW-0597">Phosphoprotein</keyword>
<evidence type="ECO:0000256" key="12">
    <source>
        <dbReference type="SAM" id="MobiDB-lite"/>
    </source>
</evidence>
<dbReference type="EC" id="2.7.1.69" evidence="15"/>
<evidence type="ECO:0000256" key="13">
    <source>
        <dbReference type="SAM" id="Phobius"/>
    </source>
</evidence>
<evidence type="ECO:0000256" key="9">
    <source>
        <dbReference type="ARBA" id="ARBA00022692"/>
    </source>
</evidence>